<dbReference type="Proteomes" id="UP000046373">
    <property type="component" value="Unassembled WGS sequence"/>
</dbReference>
<organism evidence="1 2">
    <name type="scientific">Mesorhizobium plurifarium</name>
    <dbReference type="NCBI Taxonomy" id="69974"/>
    <lineage>
        <taxon>Bacteria</taxon>
        <taxon>Pseudomonadati</taxon>
        <taxon>Pseudomonadota</taxon>
        <taxon>Alphaproteobacteria</taxon>
        <taxon>Hyphomicrobiales</taxon>
        <taxon>Phyllobacteriaceae</taxon>
        <taxon>Mesorhizobium</taxon>
    </lineage>
</organism>
<evidence type="ECO:0000313" key="1">
    <source>
        <dbReference type="EMBL" id="CDX46353.1"/>
    </source>
</evidence>
<protein>
    <submittedName>
        <fullName evidence="1">Uncharacterized protein</fullName>
    </submittedName>
</protein>
<proteinExistence type="predicted"/>
<dbReference type="EMBL" id="CCNB01000045">
    <property type="protein sequence ID" value="CDX46353.1"/>
    <property type="molecule type" value="Genomic_DNA"/>
</dbReference>
<dbReference type="AlphaFoldDB" id="A0A090FXN2"/>
<reference evidence="1 2" key="1">
    <citation type="submission" date="2014-08" db="EMBL/GenBank/DDBJ databases">
        <authorList>
            <person name="Moulin Lionel"/>
        </authorList>
    </citation>
    <scope>NUCLEOTIDE SEQUENCE [LARGE SCALE GENOMIC DNA]</scope>
</reference>
<accession>A0A090FXN2</accession>
<evidence type="ECO:0000313" key="2">
    <source>
        <dbReference type="Proteomes" id="UP000046373"/>
    </source>
</evidence>
<name>A0A090FXN2_MESPL</name>
<sequence>MVSDETRIVMVVLAVMKKAL</sequence>
<gene>
    <name evidence="1" type="ORF">MPLDJ20_80335</name>
</gene>